<protein>
    <submittedName>
        <fullName evidence="1">Uncharacterized protein</fullName>
    </submittedName>
</protein>
<keyword evidence="2" id="KW-1185">Reference proteome</keyword>
<name>A0AAN9J1G2_CROPI</name>
<gene>
    <name evidence="1" type="ORF">RIF29_04901</name>
</gene>
<comment type="caution">
    <text evidence="1">The sequence shown here is derived from an EMBL/GenBank/DDBJ whole genome shotgun (WGS) entry which is preliminary data.</text>
</comment>
<evidence type="ECO:0000313" key="1">
    <source>
        <dbReference type="EMBL" id="KAK7290460.1"/>
    </source>
</evidence>
<organism evidence="1 2">
    <name type="scientific">Crotalaria pallida</name>
    <name type="common">Smooth rattlebox</name>
    <name type="synonym">Crotalaria striata</name>
    <dbReference type="NCBI Taxonomy" id="3830"/>
    <lineage>
        <taxon>Eukaryota</taxon>
        <taxon>Viridiplantae</taxon>
        <taxon>Streptophyta</taxon>
        <taxon>Embryophyta</taxon>
        <taxon>Tracheophyta</taxon>
        <taxon>Spermatophyta</taxon>
        <taxon>Magnoliopsida</taxon>
        <taxon>eudicotyledons</taxon>
        <taxon>Gunneridae</taxon>
        <taxon>Pentapetalae</taxon>
        <taxon>rosids</taxon>
        <taxon>fabids</taxon>
        <taxon>Fabales</taxon>
        <taxon>Fabaceae</taxon>
        <taxon>Papilionoideae</taxon>
        <taxon>50 kb inversion clade</taxon>
        <taxon>genistoids sensu lato</taxon>
        <taxon>core genistoids</taxon>
        <taxon>Crotalarieae</taxon>
        <taxon>Crotalaria</taxon>
    </lineage>
</organism>
<evidence type="ECO:0000313" key="2">
    <source>
        <dbReference type="Proteomes" id="UP001372338"/>
    </source>
</evidence>
<proteinExistence type="predicted"/>
<sequence length="84" mass="9137">MPAGADPFAIPNLAEPRACGCVKPPLVSDQVAPYSAIENISVQKLTPEYKIGMEPLFKTKAPPLKASEQWHDKPVVILCLRRPG</sequence>
<dbReference type="EMBL" id="JAYWIO010000001">
    <property type="protein sequence ID" value="KAK7290460.1"/>
    <property type="molecule type" value="Genomic_DNA"/>
</dbReference>
<dbReference type="AlphaFoldDB" id="A0AAN9J1G2"/>
<accession>A0AAN9J1G2</accession>
<dbReference type="Proteomes" id="UP001372338">
    <property type="component" value="Unassembled WGS sequence"/>
</dbReference>
<reference evidence="1 2" key="1">
    <citation type="submission" date="2024-01" db="EMBL/GenBank/DDBJ databases">
        <title>The genomes of 5 underutilized Papilionoideae crops provide insights into root nodulation and disease resistanc.</title>
        <authorList>
            <person name="Yuan L."/>
        </authorList>
    </citation>
    <scope>NUCLEOTIDE SEQUENCE [LARGE SCALE GENOMIC DNA]</scope>
    <source>
        <strain evidence="1">ZHUSHIDOU_FW_LH</strain>
        <tissue evidence="1">Leaf</tissue>
    </source>
</reference>